<evidence type="ECO:0000256" key="2">
    <source>
        <dbReference type="ARBA" id="ARBA00022649"/>
    </source>
</evidence>
<dbReference type="EMBL" id="DRIH01000095">
    <property type="protein sequence ID" value="HEC67757.1"/>
    <property type="molecule type" value="Genomic_DNA"/>
</dbReference>
<comment type="cofactor">
    <cofactor evidence="1">
        <name>Mg(2+)</name>
        <dbReference type="ChEBI" id="CHEBI:18420"/>
    </cofactor>
</comment>
<name>A0A7C1VZM2_DESA2</name>
<dbReference type="InterPro" id="IPR002934">
    <property type="entry name" value="Polymerase_NTP_transf_dom"/>
</dbReference>
<gene>
    <name evidence="11" type="ORF">ENI35_02950</name>
</gene>
<evidence type="ECO:0000313" key="11">
    <source>
        <dbReference type="EMBL" id="HEC67757.1"/>
    </source>
</evidence>
<dbReference type="GO" id="GO:0005524">
    <property type="term" value="F:ATP binding"/>
    <property type="evidence" value="ECO:0007669"/>
    <property type="project" value="UniProtKB-KW"/>
</dbReference>
<dbReference type="InterPro" id="IPR052038">
    <property type="entry name" value="Type-VII_TA_antitoxin"/>
</dbReference>
<dbReference type="PANTHER" id="PTHR33571:SF14">
    <property type="entry name" value="PROTEIN ADENYLYLTRANSFERASE MJ0435-RELATED"/>
    <property type="match status" value="1"/>
</dbReference>
<evidence type="ECO:0000256" key="7">
    <source>
        <dbReference type="ARBA" id="ARBA00022840"/>
    </source>
</evidence>
<evidence type="ECO:0000259" key="10">
    <source>
        <dbReference type="Pfam" id="PF01909"/>
    </source>
</evidence>
<proteinExistence type="inferred from homology"/>
<evidence type="ECO:0000256" key="1">
    <source>
        <dbReference type="ARBA" id="ARBA00001946"/>
    </source>
</evidence>
<dbReference type="GO" id="GO:0016779">
    <property type="term" value="F:nucleotidyltransferase activity"/>
    <property type="evidence" value="ECO:0007669"/>
    <property type="project" value="UniProtKB-KW"/>
</dbReference>
<dbReference type="CDD" id="cd05403">
    <property type="entry name" value="NT_KNTase_like"/>
    <property type="match status" value="1"/>
</dbReference>
<organism evidence="11">
    <name type="scientific">Desulfofervidus auxilii</name>
    <dbReference type="NCBI Taxonomy" id="1621989"/>
    <lineage>
        <taxon>Bacteria</taxon>
        <taxon>Pseudomonadati</taxon>
        <taxon>Thermodesulfobacteriota</taxon>
        <taxon>Candidatus Desulfofervidia</taxon>
        <taxon>Candidatus Desulfofervidales</taxon>
        <taxon>Candidatus Desulfofervidaceae</taxon>
        <taxon>Candidatus Desulfofervidus</taxon>
    </lineage>
</organism>
<protein>
    <submittedName>
        <fullName evidence="11">Nucleotidyltransferase</fullName>
    </submittedName>
</protein>
<keyword evidence="2" id="KW-1277">Toxin-antitoxin system</keyword>
<evidence type="ECO:0000256" key="4">
    <source>
        <dbReference type="ARBA" id="ARBA00022695"/>
    </source>
</evidence>
<reference evidence="11" key="1">
    <citation type="journal article" date="2020" name="mSystems">
        <title>Genome- and Community-Level Interaction Insights into Carbon Utilization and Element Cycling Functions of Hydrothermarchaeota in Hydrothermal Sediment.</title>
        <authorList>
            <person name="Zhou Z."/>
            <person name="Liu Y."/>
            <person name="Xu W."/>
            <person name="Pan J."/>
            <person name="Luo Z.H."/>
            <person name="Li M."/>
        </authorList>
    </citation>
    <scope>NUCLEOTIDE SEQUENCE [LARGE SCALE GENOMIC DNA]</scope>
    <source>
        <strain evidence="11">HyVt-389</strain>
    </source>
</reference>
<evidence type="ECO:0000256" key="5">
    <source>
        <dbReference type="ARBA" id="ARBA00022723"/>
    </source>
</evidence>
<dbReference type="Proteomes" id="UP000885738">
    <property type="component" value="Unassembled WGS sequence"/>
</dbReference>
<dbReference type="AlphaFoldDB" id="A0A7C1VZM2"/>
<sequence length="94" mass="11220">MNKDDIIKELKKIKNQYKNEIARIGIFGSLARGEETEDSDIDVVIEQKYPDLFLLGRIKIELEEKFKRPVDIIRLREKINPFLKKRIERDSIYV</sequence>
<dbReference type="Pfam" id="PF01909">
    <property type="entry name" value="NTP_transf_2"/>
    <property type="match status" value="1"/>
</dbReference>
<feature type="domain" description="Polymerase nucleotidyl transferase" evidence="10">
    <location>
        <begin position="9"/>
        <end position="93"/>
    </location>
</feature>
<evidence type="ECO:0000256" key="9">
    <source>
        <dbReference type="ARBA" id="ARBA00038276"/>
    </source>
</evidence>
<evidence type="ECO:0000256" key="3">
    <source>
        <dbReference type="ARBA" id="ARBA00022679"/>
    </source>
</evidence>
<dbReference type="PANTHER" id="PTHR33571">
    <property type="entry name" value="SSL8005 PROTEIN"/>
    <property type="match status" value="1"/>
</dbReference>
<dbReference type="SUPFAM" id="SSF81301">
    <property type="entry name" value="Nucleotidyltransferase"/>
    <property type="match status" value="1"/>
</dbReference>
<accession>A0A7C1VZM2</accession>
<dbReference type="Gene3D" id="3.30.460.10">
    <property type="entry name" value="Beta Polymerase, domain 2"/>
    <property type="match status" value="1"/>
</dbReference>
<evidence type="ECO:0000256" key="8">
    <source>
        <dbReference type="ARBA" id="ARBA00022842"/>
    </source>
</evidence>
<keyword evidence="8" id="KW-0460">Magnesium</keyword>
<keyword evidence="7" id="KW-0067">ATP-binding</keyword>
<dbReference type="GO" id="GO:0046872">
    <property type="term" value="F:metal ion binding"/>
    <property type="evidence" value="ECO:0007669"/>
    <property type="project" value="UniProtKB-KW"/>
</dbReference>
<comment type="caution">
    <text evidence="11">The sequence shown here is derived from an EMBL/GenBank/DDBJ whole genome shotgun (WGS) entry which is preliminary data.</text>
</comment>
<comment type="similarity">
    <text evidence="9">Belongs to the MntA antitoxin family.</text>
</comment>
<evidence type="ECO:0000256" key="6">
    <source>
        <dbReference type="ARBA" id="ARBA00022741"/>
    </source>
</evidence>
<keyword evidence="3" id="KW-0808">Transferase</keyword>
<keyword evidence="5" id="KW-0479">Metal-binding</keyword>
<dbReference type="InterPro" id="IPR043519">
    <property type="entry name" value="NT_sf"/>
</dbReference>
<keyword evidence="4" id="KW-0548">Nucleotidyltransferase</keyword>
<keyword evidence="6" id="KW-0547">Nucleotide-binding</keyword>